<feature type="region of interest" description="Disordered" evidence="1">
    <location>
        <begin position="1"/>
        <end position="254"/>
    </location>
</feature>
<feature type="compositionally biased region" description="Low complexity" evidence="1">
    <location>
        <begin position="363"/>
        <end position="378"/>
    </location>
</feature>
<feature type="compositionally biased region" description="Polar residues" evidence="1">
    <location>
        <begin position="498"/>
        <end position="508"/>
    </location>
</feature>
<feature type="compositionally biased region" description="Low complexity" evidence="1">
    <location>
        <begin position="541"/>
        <end position="555"/>
    </location>
</feature>
<dbReference type="Proteomes" id="UP001278766">
    <property type="component" value="Unassembled WGS sequence"/>
</dbReference>
<proteinExistence type="predicted"/>
<reference evidence="2" key="1">
    <citation type="journal article" date="2023" name="Mol. Phylogenet. Evol.">
        <title>Genome-scale phylogeny and comparative genomics of the fungal order Sordariales.</title>
        <authorList>
            <person name="Hensen N."/>
            <person name="Bonometti L."/>
            <person name="Westerberg I."/>
            <person name="Brannstrom I.O."/>
            <person name="Guillou S."/>
            <person name="Cros-Aarteil S."/>
            <person name="Calhoun S."/>
            <person name="Haridas S."/>
            <person name="Kuo A."/>
            <person name="Mondo S."/>
            <person name="Pangilinan J."/>
            <person name="Riley R."/>
            <person name="LaButti K."/>
            <person name="Andreopoulos B."/>
            <person name="Lipzen A."/>
            <person name="Chen C."/>
            <person name="Yan M."/>
            <person name="Daum C."/>
            <person name="Ng V."/>
            <person name="Clum A."/>
            <person name="Steindorff A."/>
            <person name="Ohm R.A."/>
            <person name="Martin F."/>
            <person name="Silar P."/>
            <person name="Natvig D.O."/>
            <person name="Lalanne C."/>
            <person name="Gautier V."/>
            <person name="Ament-Velasquez S.L."/>
            <person name="Kruys A."/>
            <person name="Hutchinson M.I."/>
            <person name="Powell A.J."/>
            <person name="Barry K."/>
            <person name="Miller A.N."/>
            <person name="Grigoriev I.V."/>
            <person name="Debuchy R."/>
            <person name="Gladieux P."/>
            <person name="Hiltunen Thoren M."/>
            <person name="Johannesson H."/>
        </authorList>
    </citation>
    <scope>NUCLEOTIDE SEQUENCE</scope>
    <source>
        <strain evidence="2">CBS 168.71</strain>
    </source>
</reference>
<feature type="compositionally biased region" description="Polar residues" evidence="1">
    <location>
        <begin position="344"/>
        <end position="356"/>
    </location>
</feature>
<feature type="compositionally biased region" description="Polar residues" evidence="1">
    <location>
        <begin position="151"/>
        <end position="177"/>
    </location>
</feature>
<dbReference type="AlphaFoldDB" id="A0AAE0HM27"/>
<feature type="region of interest" description="Disordered" evidence="1">
    <location>
        <begin position="821"/>
        <end position="940"/>
    </location>
</feature>
<feature type="compositionally biased region" description="Acidic residues" evidence="1">
    <location>
        <begin position="48"/>
        <end position="61"/>
    </location>
</feature>
<comment type="caution">
    <text evidence="2">The sequence shown here is derived from an EMBL/GenBank/DDBJ whole genome shotgun (WGS) entry which is preliminary data.</text>
</comment>
<dbReference type="GeneID" id="87845538"/>
<feature type="region of interest" description="Disordered" evidence="1">
    <location>
        <begin position="720"/>
        <end position="764"/>
    </location>
</feature>
<feature type="compositionally biased region" description="Low complexity" evidence="1">
    <location>
        <begin position="463"/>
        <end position="476"/>
    </location>
</feature>
<feature type="region of interest" description="Disordered" evidence="1">
    <location>
        <begin position="776"/>
        <end position="803"/>
    </location>
</feature>
<gene>
    <name evidence="2" type="ORF">B0H64DRAFT_66492</name>
</gene>
<evidence type="ECO:0000313" key="2">
    <source>
        <dbReference type="EMBL" id="KAK3298146.1"/>
    </source>
</evidence>
<feature type="compositionally biased region" description="Basic and acidic residues" evidence="1">
    <location>
        <begin position="882"/>
        <end position="900"/>
    </location>
</feature>
<keyword evidence="3" id="KW-1185">Reference proteome</keyword>
<feature type="compositionally biased region" description="Pro residues" evidence="1">
    <location>
        <begin position="106"/>
        <end position="119"/>
    </location>
</feature>
<feature type="region of interest" description="Disordered" evidence="1">
    <location>
        <begin position="278"/>
        <end position="319"/>
    </location>
</feature>
<name>A0AAE0HM27_9PEZI</name>
<feature type="compositionally biased region" description="Pro residues" evidence="1">
    <location>
        <begin position="62"/>
        <end position="73"/>
    </location>
</feature>
<feature type="compositionally biased region" description="Basic and acidic residues" evidence="1">
    <location>
        <begin position="841"/>
        <end position="853"/>
    </location>
</feature>
<feature type="compositionally biased region" description="Polar residues" evidence="1">
    <location>
        <begin position="599"/>
        <end position="623"/>
    </location>
</feature>
<sequence length="1073" mass="111178">MDGTYGNVFPTSRAMSPNASTPSGGQYKVNVSRQKTKKWANFKPQNYDGDDWGDEYDDEPAPEPAEPPLPAKPMGPRLPAGNSPTSRQFEPMGAAPPLRAHTQQFPTPPSGPSPTPGGPPRRITEPVRSSPHNVSGHTHSPFPPDARRGSPATQGAHQLPSQLPPRESSTVSPQPSNKPLPLIRPADVYQRMAEEREREQQSLAGGRPAEGAAGVRPGGPSEVETQPHGGGIVTQSADFPGAEDNGTGRTLNYGAGLTPIAERQSEYGFDGFLASYGAEASAESPAAQGQHAEGQKSVQPVSHEDIRRYSTSPQLPNLSRMSGFGDDLFFSSSLFPASGLRSPLSGSMQLPTSDQSIPEADESAAAAAEAPGQLATAPTPQGVTSTTATTDAGVRADAGPSPPNEPDQDRAVGLSHQGAAQPVLGASEQQPPAVDAAREPASSTETQPAPLAVRPQLPGGWVTETTSTPSDLTTFSPAGDSTETLDKAAESSGGITAIPQSKVISSDVSSHRQSDIEPGVTSEAEAVKERFASGSPHPALPRDSPPLSSSSPAPSIAKSNMGARQATPEAANRNVSPTPGALATKISGPTPASAATGHTEITPTAPLNTRRGTPDSHSSSQPVLSPPFPAAPVQDPSTHSPVKDSDVLSEEIIKSLSPPQAAGSFTDTAESSTAAYQAAAADPMRESSYLGDVYGDYWATAEDKAEPGLLIAGKTIDAEKTAQDLPPLPAGPPDANAAKPAADTVGSGPSSPSHAAPVKDSNIELKSVVGNGGLKKQFSWEASPHGATPGTVPDPAAVSPPDTEFLVEQKVLGSGVDNVSRLASEVSTPEPEPGALSLVQEGEKSAEDLRAESAPEFNPAATLGSTLGLDRRVQSRSSSSDSTDRQGDDNRLSLAEEKIALQESRPIPQSPPLEQHPVFGGSQQARGAEPQGPSSPKSILGFRNIMELPLPTDRIKHYKETRWQFSAVDTGLDEWVQAMMSKHPEHANDVLSQPGMAAQTQQGGQGAGLGGRVPAHLHIPPSLQQGLSGLGHSSNQVGTKGKELFMAAGKAGKGLFSKGRNKLRGTGDKVFSG</sequence>
<dbReference type="RefSeq" id="XP_062661660.1">
    <property type="nucleotide sequence ID" value="XM_062808590.1"/>
</dbReference>
<feature type="region of interest" description="Disordered" evidence="1">
    <location>
        <begin position="340"/>
        <end position="685"/>
    </location>
</feature>
<reference evidence="2" key="2">
    <citation type="submission" date="2023-06" db="EMBL/GenBank/DDBJ databases">
        <authorList>
            <consortium name="Lawrence Berkeley National Laboratory"/>
            <person name="Haridas S."/>
            <person name="Hensen N."/>
            <person name="Bonometti L."/>
            <person name="Westerberg I."/>
            <person name="Brannstrom I.O."/>
            <person name="Guillou S."/>
            <person name="Cros-Aarteil S."/>
            <person name="Calhoun S."/>
            <person name="Kuo A."/>
            <person name="Mondo S."/>
            <person name="Pangilinan J."/>
            <person name="Riley R."/>
            <person name="Labutti K."/>
            <person name="Andreopoulos B."/>
            <person name="Lipzen A."/>
            <person name="Chen C."/>
            <person name="Yanf M."/>
            <person name="Daum C."/>
            <person name="Ng V."/>
            <person name="Clum A."/>
            <person name="Steindorff A."/>
            <person name="Ohm R."/>
            <person name="Martin F."/>
            <person name="Silar P."/>
            <person name="Natvig D."/>
            <person name="Lalanne C."/>
            <person name="Gautier V."/>
            <person name="Ament-Velasquez S.L."/>
            <person name="Kruys A."/>
            <person name="Hutchinson M.I."/>
            <person name="Powell A.J."/>
            <person name="Barry K."/>
            <person name="Miller A.N."/>
            <person name="Grigoriev I.V."/>
            <person name="Debuchy R."/>
            <person name="Gladieux P."/>
            <person name="Thoren M.H."/>
            <person name="Johannesson H."/>
        </authorList>
    </citation>
    <scope>NUCLEOTIDE SEQUENCE</scope>
    <source>
        <strain evidence="2">CBS 168.71</strain>
    </source>
</reference>
<feature type="compositionally biased region" description="Polar residues" evidence="1">
    <location>
        <begin position="309"/>
        <end position="319"/>
    </location>
</feature>
<protein>
    <submittedName>
        <fullName evidence="2">Uncharacterized protein</fullName>
    </submittedName>
</protein>
<evidence type="ECO:0000313" key="3">
    <source>
        <dbReference type="Proteomes" id="UP001278766"/>
    </source>
</evidence>
<feature type="compositionally biased region" description="Polar residues" evidence="1">
    <location>
        <begin position="9"/>
        <end position="33"/>
    </location>
</feature>
<organism evidence="2 3">
    <name type="scientific">Chaetomium fimeti</name>
    <dbReference type="NCBI Taxonomy" id="1854472"/>
    <lineage>
        <taxon>Eukaryota</taxon>
        <taxon>Fungi</taxon>
        <taxon>Dikarya</taxon>
        <taxon>Ascomycota</taxon>
        <taxon>Pezizomycotina</taxon>
        <taxon>Sordariomycetes</taxon>
        <taxon>Sordariomycetidae</taxon>
        <taxon>Sordariales</taxon>
        <taxon>Chaetomiaceae</taxon>
        <taxon>Chaetomium</taxon>
    </lineage>
</organism>
<feature type="compositionally biased region" description="Low complexity" evidence="1">
    <location>
        <begin position="733"/>
        <end position="753"/>
    </location>
</feature>
<dbReference type="EMBL" id="JAUEPN010000002">
    <property type="protein sequence ID" value="KAK3298146.1"/>
    <property type="molecule type" value="Genomic_DNA"/>
</dbReference>
<feature type="compositionally biased region" description="Low complexity" evidence="1">
    <location>
        <begin position="668"/>
        <end position="681"/>
    </location>
</feature>
<evidence type="ECO:0000256" key="1">
    <source>
        <dbReference type="SAM" id="MobiDB-lite"/>
    </source>
</evidence>
<accession>A0AAE0HM27</accession>
<feature type="compositionally biased region" description="Polar residues" evidence="1">
    <location>
        <begin position="379"/>
        <end position="390"/>
    </location>
</feature>